<keyword evidence="3" id="KW-1185">Reference proteome</keyword>
<evidence type="ECO:0000259" key="1">
    <source>
        <dbReference type="Pfam" id="PF05057"/>
    </source>
</evidence>
<dbReference type="SUPFAM" id="SSF53474">
    <property type="entry name" value="alpha/beta-Hydrolases"/>
    <property type="match status" value="1"/>
</dbReference>
<dbReference type="AlphaFoldDB" id="A0A6H9YJK4"/>
<evidence type="ECO:0000313" key="2">
    <source>
        <dbReference type="EMBL" id="KAB2342941.1"/>
    </source>
</evidence>
<reference evidence="2 3" key="1">
    <citation type="submission" date="2019-09" db="EMBL/GenBank/DDBJ databases">
        <title>Actinomadura physcomitrii sp. nov., a novel actinomycete isolated from moss [Physcomitrium sphaericum (Ludw) Fuernr].</title>
        <authorList>
            <person name="Zhuang X."/>
            <person name="Liu C."/>
        </authorList>
    </citation>
    <scope>NUCLEOTIDE SEQUENCE [LARGE SCALE GENOMIC DNA]</scope>
    <source>
        <strain evidence="2 3">HMC1</strain>
    </source>
</reference>
<comment type="caution">
    <text evidence="2">The sequence shown here is derived from an EMBL/GenBank/DDBJ whole genome shotgun (WGS) entry which is preliminary data.</text>
</comment>
<accession>A0A6H9YJK4</accession>
<dbReference type="Pfam" id="PF05057">
    <property type="entry name" value="DUF676"/>
    <property type="match status" value="1"/>
</dbReference>
<proteinExistence type="predicted"/>
<feature type="domain" description="DUF676" evidence="1">
    <location>
        <begin position="104"/>
        <end position="206"/>
    </location>
</feature>
<dbReference type="Gene3D" id="3.40.50.1820">
    <property type="entry name" value="alpha/beta hydrolase"/>
    <property type="match status" value="1"/>
</dbReference>
<evidence type="ECO:0000313" key="3">
    <source>
        <dbReference type="Proteomes" id="UP000468735"/>
    </source>
</evidence>
<gene>
    <name evidence="2" type="ORF">F8566_35850</name>
</gene>
<organism evidence="2 3">
    <name type="scientific">Actinomadura rudentiformis</name>
    <dbReference type="NCBI Taxonomy" id="359158"/>
    <lineage>
        <taxon>Bacteria</taxon>
        <taxon>Bacillati</taxon>
        <taxon>Actinomycetota</taxon>
        <taxon>Actinomycetes</taxon>
        <taxon>Streptosporangiales</taxon>
        <taxon>Thermomonosporaceae</taxon>
        <taxon>Actinomadura</taxon>
    </lineage>
</organism>
<dbReference type="Proteomes" id="UP000468735">
    <property type="component" value="Unassembled WGS sequence"/>
</dbReference>
<protein>
    <recommendedName>
        <fullName evidence="1">DUF676 domain-containing protein</fullName>
    </recommendedName>
</protein>
<dbReference type="RefSeq" id="WP_151566324.1">
    <property type="nucleotide sequence ID" value="NZ_WBMT01000020.1"/>
</dbReference>
<dbReference type="OrthoDB" id="8871309at2"/>
<dbReference type="InterPro" id="IPR007751">
    <property type="entry name" value="DUF676_lipase-like"/>
</dbReference>
<dbReference type="EMBL" id="WBMT01000020">
    <property type="protein sequence ID" value="KAB2342941.1"/>
    <property type="molecule type" value="Genomic_DNA"/>
</dbReference>
<name>A0A6H9YJK4_9ACTN</name>
<sequence length="295" mass="31848">MTAAPGTPAHAQTAPAQAASAKAALAKAVSAKAASAKAASAKVSPINRPVYLIHGVQWDGGTDCEASWQNAKAALRREGFRGPLITWGYYRGDRRCAVTYQGDVDTGIVELGRRLAWEVYHRHSRHGRPVGLLGHSMGGLIAAAALVGVHKNGGRSRAWPPYLRVADVVTLSTPFQGVACAAELLQCHDMRGGSPFMRWLASCQNAQGRGGTDWTLVGAYDDKHVVPRSALGSKARHKIVYLRGQRVTHPNVHYFAKGARWKFRYSHHWGKQVRQTAKGAAPLRVAALALRSKAQ</sequence>
<dbReference type="InterPro" id="IPR029058">
    <property type="entry name" value="AB_hydrolase_fold"/>
</dbReference>